<dbReference type="RefSeq" id="WP_381220032.1">
    <property type="nucleotide sequence ID" value="NZ_JBHSPC010000161.1"/>
</dbReference>
<keyword evidence="2" id="KW-1185">Reference proteome</keyword>
<evidence type="ECO:0000313" key="1">
    <source>
        <dbReference type="EMBL" id="MFC5675268.1"/>
    </source>
</evidence>
<protein>
    <submittedName>
        <fullName evidence="1">Uncharacterized protein</fullName>
    </submittedName>
</protein>
<accession>A0ABW0XXR4</accession>
<gene>
    <name evidence="1" type="ORF">ACFP2V_35990</name>
</gene>
<organism evidence="1 2">
    <name type="scientific">Streptomyces incanus</name>
    <dbReference type="NCBI Taxonomy" id="887453"/>
    <lineage>
        <taxon>Bacteria</taxon>
        <taxon>Bacillati</taxon>
        <taxon>Actinomycetota</taxon>
        <taxon>Actinomycetes</taxon>
        <taxon>Kitasatosporales</taxon>
        <taxon>Streptomycetaceae</taxon>
        <taxon>Streptomyces</taxon>
    </lineage>
</organism>
<sequence length="53" mass="5612">MRSPVEGSSTKKNPNAGDLGATLVVTGRLDLTDEQRARLEPLNMSAICRPSSA</sequence>
<comment type="caution">
    <text evidence="1">The sequence shown here is derived from an EMBL/GenBank/DDBJ whole genome shotgun (WGS) entry which is preliminary data.</text>
</comment>
<reference evidence="2" key="1">
    <citation type="journal article" date="2019" name="Int. J. Syst. Evol. Microbiol.">
        <title>The Global Catalogue of Microorganisms (GCM) 10K type strain sequencing project: providing services to taxonomists for standard genome sequencing and annotation.</title>
        <authorList>
            <consortium name="The Broad Institute Genomics Platform"/>
            <consortium name="The Broad Institute Genome Sequencing Center for Infectious Disease"/>
            <person name="Wu L."/>
            <person name="Ma J."/>
        </authorList>
    </citation>
    <scope>NUCLEOTIDE SEQUENCE [LARGE SCALE GENOMIC DNA]</scope>
    <source>
        <strain evidence="2">JCM 13852</strain>
    </source>
</reference>
<evidence type="ECO:0000313" key="2">
    <source>
        <dbReference type="Proteomes" id="UP001596183"/>
    </source>
</evidence>
<proteinExistence type="predicted"/>
<dbReference type="Proteomes" id="UP001596183">
    <property type="component" value="Unassembled WGS sequence"/>
</dbReference>
<name>A0ABW0XXR4_9ACTN</name>
<dbReference type="EMBL" id="JBHSPC010000161">
    <property type="protein sequence ID" value="MFC5675268.1"/>
    <property type="molecule type" value="Genomic_DNA"/>
</dbReference>